<dbReference type="EMBL" id="QWDN01000004">
    <property type="protein sequence ID" value="TEB43795.1"/>
    <property type="molecule type" value="Genomic_DNA"/>
</dbReference>
<evidence type="ECO:0000313" key="10">
    <source>
        <dbReference type="Proteomes" id="UP000298340"/>
    </source>
</evidence>
<evidence type="ECO:0000256" key="4">
    <source>
        <dbReference type="ARBA" id="ARBA00023136"/>
    </source>
</evidence>
<evidence type="ECO:0000256" key="5">
    <source>
        <dbReference type="SAM" id="Phobius"/>
    </source>
</evidence>
<keyword evidence="2 5" id="KW-0812">Transmembrane</keyword>
<comment type="caution">
    <text evidence="8">The sequence shown here is derived from an EMBL/GenBank/DDBJ whole genome shotgun (WGS) entry which is preliminary data.</text>
</comment>
<keyword evidence="9" id="KW-1185">Reference proteome</keyword>
<comment type="subcellular location">
    <subcellularLocation>
        <location evidence="1">Membrane</location>
        <topology evidence="1">Multi-pass membrane protein</topology>
    </subcellularLocation>
</comment>
<reference evidence="8 10" key="2">
    <citation type="journal article" date="2018" name="Syst. Appl. Microbiol.">
        <title>Flavobacterium circumlabens sp. nov. and Flavobacterium cupreum sp. nov., two psychrotrophic species isolated from Antarctic environmental samples.</title>
        <authorList>
            <person name="Kralova S."/>
            <person name="Busse H.J."/>
            <person name="Svec P."/>
            <person name="Maslanova I."/>
            <person name="Stankova E."/>
            <person name="Bartak M."/>
            <person name="Sedlacek I."/>
        </authorList>
    </citation>
    <scope>NUCLEOTIDE SEQUENCE [LARGE SCALE GENOMIC DNA]</scope>
    <source>
        <strain evidence="8 10">CCM 8828</strain>
    </source>
</reference>
<feature type="transmembrane region" description="Helical" evidence="5">
    <location>
        <begin position="32"/>
        <end position="50"/>
    </location>
</feature>
<dbReference type="PANTHER" id="PTHR38480">
    <property type="entry name" value="SLR0254 PROTEIN"/>
    <property type="match status" value="1"/>
</dbReference>
<keyword evidence="4 5" id="KW-0472">Membrane</keyword>
<dbReference type="OrthoDB" id="9814143at2"/>
<proteinExistence type="predicted"/>
<evidence type="ECO:0000313" key="9">
    <source>
        <dbReference type="Proteomes" id="UP000295270"/>
    </source>
</evidence>
<dbReference type="RefSeq" id="WP_132035936.1">
    <property type="nucleotide sequence ID" value="NZ_QWDN01000004.1"/>
</dbReference>
<evidence type="ECO:0000313" key="7">
    <source>
        <dbReference type="EMBL" id="TCN57483.1"/>
    </source>
</evidence>
<sequence length="247" mass="27884">MSELSINTTQNVKINFKAASAGERIGSYFIDLAVKIAYGIVISLIFFYALQLGKLLDSLDTWSRMSILLFLYFPIIIYSITLESIFEGQTIGKKLVKIKVVKIDGYQAGFGDYLMRWFFRLVDISILSGIIAVVTVVSSKKGQRLGDMVAGTAVITLKSTINISHTILEEIGEAYVPTYPLVIKLSDNDMRIIKETFQKADSRNDYETIHKLVSKIETVSGIKNQSGNERDFLRVILKDYNFYTQNM</sequence>
<dbReference type="PANTHER" id="PTHR38480:SF1">
    <property type="entry name" value="SLR0254 PROTEIN"/>
    <property type="match status" value="1"/>
</dbReference>
<feature type="domain" description="RDD" evidence="6">
    <location>
        <begin position="19"/>
        <end position="151"/>
    </location>
</feature>
<evidence type="ECO:0000256" key="3">
    <source>
        <dbReference type="ARBA" id="ARBA00022989"/>
    </source>
</evidence>
<gene>
    <name evidence="8" type="ORF">D0809_12950</name>
    <name evidence="7" type="ORF">EV142_104141</name>
</gene>
<evidence type="ECO:0000259" key="6">
    <source>
        <dbReference type="Pfam" id="PF06271"/>
    </source>
</evidence>
<feature type="transmembrane region" description="Helical" evidence="5">
    <location>
        <begin position="117"/>
        <end position="138"/>
    </location>
</feature>
<evidence type="ECO:0000313" key="8">
    <source>
        <dbReference type="EMBL" id="TEB43795.1"/>
    </source>
</evidence>
<dbReference type="GO" id="GO:0016020">
    <property type="term" value="C:membrane"/>
    <property type="evidence" value="ECO:0007669"/>
    <property type="project" value="UniProtKB-SubCell"/>
</dbReference>
<dbReference type="InterPro" id="IPR010432">
    <property type="entry name" value="RDD"/>
</dbReference>
<evidence type="ECO:0000256" key="2">
    <source>
        <dbReference type="ARBA" id="ARBA00022692"/>
    </source>
</evidence>
<reference evidence="7" key="3">
    <citation type="submission" date="2019-03" db="EMBL/GenBank/DDBJ databases">
        <authorList>
            <person name="Whitman W."/>
            <person name="Huntemann M."/>
            <person name="Clum A."/>
            <person name="Pillay M."/>
            <person name="Palaniappan K."/>
            <person name="Varghese N."/>
            <person name="Mikhailova N."/>
            <person name="Stamatis D."/>
            <person name="Reddy T."/>
            <person name="Daum C."/>
            <person name="Shapiro N."/>
            <person name="Ivanova N."/>
            <person name="Kyrpides N."/>
            <person name="Woyke T."/>
        </authorList>
    </citation>
    <scope>NUCLEOTIDE SEQUENCE</scope>
    <source>
        <strain evidence="7">P5626</strain>
    </source>
</reference>
<reference evidence="7 9" key="1">
    <citation type="journal article" date="2015" name="Stand. Genomic Sci.">
        <title>Genomic Encyclopedia of Bacterial and Archaeal Type Strains, Phase III: the genomes of soil and plant-associated and newly described type strains.</title>
        <authorList>
            <person name="Whitman W.B."/>
            <person name="Woyke T."/>
            <person name="Klenk H.P."/>
            <person name="Zhou Y."/>
            <person name="Lilburn T.G."/>
            <person name="Beck B.J."/>
            <person name="De Vos P."/>
            <person name="Vandamme P."/>
            <person name="Eisen J.A."/>
            <person name="Garrity G."/>
            <person name="Hugenholtz P."/>
            <person name="Kyrpides N.C."/>
        </authorList>
    </citation>
    <scope>NUCLEOTIDE SEQUENCE [LARGE SCALE GENOMIC DNA]</scope>
    <source>
        <strain evidence="7 9">P5626</strain>
    </source>
</reference>
<feature type="transmembrane region" description="Helical" evidence="5">
    <location>
        <begin position="62"/>
        <end position="80"/>
    </location>
</feature>
<dbReference type="Pfam" id="PF06271">
    <property type="entry name" value="RDD"/>
    <property type="match status" value="1"/>
</dbReference>
<dbReference type="EMBL" id="SLWA01000004">
    <property type="protein sequence ID" value="TCN57483.1"/>
    <property type="molecule type" value="Genomic_DNA"/>
</dbReference>
<organism evidence="8 10">
    <name type="scientific">Flavobacterium circumlabens</name>
    <dbReference type="NCBI Taxonomy" id="2133765"/>
    <lineage>
        <taxon>Bacteria</taxon>
        <taxon>Pseudomonadati</taxon>
        <taxon>Bacteroidota</taxon>
        <taxon>Flavobacteriia</taxon>
        <taxon>Flavobacteriales</taxon>
        <taxon>Flavobacteriaceae</taxon>
        <taxon>Flavobacterium</taxon>
    </lineage>
</organism>
<evidence type="ECO:0000256" key="1">
    <source>
        <dbReference type="ARBA" id="ARBA00004141"/>
    </source>
</evidence>
<keyword evidence="3 5" id="KW-1133">Transmembrane helix</keyword>
<accession>A0A4Y7UBJ9</accession>
<protein>
    <submittedName>
        <fullName evidence="7">RDD family membrane protein YckC</fullName>
    </submittedName>
    <submittedName>
        <fullName evidence="8">RDD family protein</fullName>
    </submittedName>
</protein>
<dbReference type="AlphaFoldDB" id="A0A4Y7UBJ9"/>
<dbReference type="Proteomes" id="UP000298340">
    <property type="component" value="Unassembled WGS sequence"/>
</dbReference>
<dbReference type="Proteomes" id="UP000295270">
    <property type="component" value="Unassembled WGS sequence"/>
</dbReference>
<name>A0A4Y7UBJ9_9FLAO</name>